<proteinExistence type="predicted"/>
<accession>A0A261Y3S9</accession>
<dbReference type="InterPro" id="IPR000719">
    <property type="entry name" value="Prot_kinase_dom"/>
</dbReference>
<dbReference type="Gene3D" id="3.30.200.20">
    <property type="entry name" value="Phosphorylase Kinase, domain 1"/>
    <property type="match status" value="1"/>
</dbReference>
<dbReference type="Gene3D" id="1.10.510.10">
    <property type="entry name" value="Transferase(Phosphotransferase) domain 1"/>
    <property type="match status" value="1"/>
</dbReference>
<dbReference type="FunFam" id="3.30.200.20:FF:000278">
    <property type="entry name" value="Calcium/calmodulin-dependent protein kinase II"/>
    <property type="match status" value="1"/>
</dbReference>
<dbReference type="InterPro" id="IPR017441">
    <property type="entry name" value="Protein_kinase_ATP_BS"/>
</dbReference>
<dbReference type="Pfam" id="PF00069">
    <property type="entry name" value="Pkinase"/>
    <property type="match status" value="1"/>
</dbReference>
<dbReference type="GO" id="GO:0005524">
    <property type="term" value="F:ATP binding"/>
    <property type="evidence" value="ECO:0007669"/>
    <property type="project" value="UniProtKB-UniRule"/>
</dbReference>
<dbReference type="CDD" id="cd05117">
    <property type="entry name" value="STKc_CAMK"/>
    <property type="match status" value="1"/>
</dbReference>
<keyword evidence="1" id="KW-0547">Nucleotide-binding</keyword>
<evidence type="ECO:0000259" key="2">
    <source>
        <dbReference type="PROSITE" id="PS50011"/>
    </source>
</evidence>
<evidence type="ECO:0000313" key="3">
    <source>
        <dbReference type="EMBL" id="OZJ05277.1"/>
    </source>
</evidence>
<feature type="domain" description="Protein kinase" evidence="2">
    <location>
        <begin position="27"/>
        <end position="254"/>
    </location>
</feature>
<comment type="caution">
    <text evidence="3">The sequence shown here is derived from an EMBL/GenBank/DDBJ whole genome shotgun (WGS) entry which is preliminary data.</text>
</comment>
<dbReference type="Proteomes" id="UP000242875">
    <property type="component" value="Unassembled WGS sequence"/>
</dbReference>
<gene>
    <name evidence="3" type="ORF">BZG36_01936</name>
</gene>
<dbReference type="EMBL" id="MVBO01000018">
    <property type="protein sequence ID" value="OZJ05277.1"/>
    <property type="molecule type" value="Genomic_DNA"/>
</dbReference>
<keyword evidence="4" id="KW-1185">Reference proteome</keyword>
<dbReference type="PROSITE" id="PS00107">
    <property type="entry name" value="PROTEIN_KINASE_ATP"/>
    <property type="match status" value="1"/>
</dbReference>
<evidence type="ECO:0000256" key="1">
    <source>
        <dbReference type="PROSITE-ProRule" id="PRU10141"/>
    </source>
</evidence>
<keyword evidence="1" id="KW-0067">ATP-binding</keyword>
<dbReference type="PROSITE" id="PS50011">
    <property type="entry name" value="PROTEIN_KINASE_DOM"/>
    <property type="match status" value="1"/>
</dbReference>
<dbReference type="SMART" id="SM00220">
    <property type="entry name" value="S_TKc"/>
    <property type="match status" value="1"/>
</dbReference>
<protein>
    <recommendedName>
        <fullName evidence="2">Protein kinase domain-containing protein</fullName>
    </recommendedName>
</protein>
<organism evidence="3 4">
    <name type="scientific">Bifiguratus adelaidae</name>
    <dbReference type="NCBI Taxonomy" id="1938954"/>
    <lineage>
        <taxon>Eukaryota</taxon>
        <taxon>Fungi</taxon>
        <taxon>Fungi incertae sedis</taxon>
        <taxon>Mucoromycota</taxon>
        <taxon>Mucoromycotina</taxon>
        <taxon>Endogonomycetes</taxon>
        <taxon>Endogonales</taxon>
        <taxon>Endogonales incertae sedis</taxon>
        <taxon>Bifiguratus</taxon>
    </lineage>
</organism>
<sequence length="301" mass="34268">MGLKDSFDTLLHGGVAQPETYSKKKDYAVGRTLGSGSYGAVHEAKRVATGETVAIKVILKKNIKGQENMVWKEMKVLQGLDHPNIIKFYDWFESRDKYYLVFQLATGGELFERICERDLKPENLLYRNEREDSDLVICDFGIAKLVEDPNSLLTTMCGSPGYVAPEVLLRKGYSMPVDMWAMGVITYTMLCGYQPFRAEDSQELIQEITHARFEFHERYWRNVSEDAKSFIAHLLDPDPATRPTAKAALNHIWLTGKTAKDVDLLDNVRENFNAKRKFRSAVQSVQALRRFRTAATVTQNA</sequence>
<feature type="binding site" evidence="1">
    <location>
        <position position="60"/>
    </location>
    <ligand>
        <name>ATP</name>
        <dbReference type="ChEBI" id="CHEBI:30616"/>
    </ligand>
</feature>
<name>A0A261Y3S9_9FUNG</name>
<dbReference type="OrthoDB" id="40902at2759"/>
<dbReference type="InterPro" id="IPR011009">
    <property type="entry name" value="Kinase-like_dom_sf"/>
</dbReference>
<dbReference type="AlphaFoldDB" id="A0A261Y3S9"/>
<dbReference type="PANTHER" id="PTHR24347">
    <property type="entry name" value="SERINE/THREONINE-PROTEIN KINASE"/>
    <property type="match status" value="1"/>
</dbReference>
<dbReference type="SUPFAM" id="SSF56112">
    <property type="entry name" value="Protein kinase-like (PK-like)"/>
    <property type="match status" value="1"/>
</dbReference>
<dbReference type="GO" id="GO:0004672">
    <property type="term" value="F:protein kinase activity"/>
    <property type="evidence" value="ECO:0007669"/>
    <property type="project" value="InterPro"/>
</dbReference>
<evidence type="ECO:0000313" key="4">
    <source>
        <dbReference type="Proteomes" id="UP000242875"/>
    </source>
</evidence>
<reference evidence="3 4" key="1">
    <citation type="journal article" date="2017" name="Mycologia">
        <title>Bifiguratus adelaidae, gen. et sp. nov., a new member of Mucoromycotina in endophytic and soil-dwelling habitats.</title>
        <authorList>
            <person name="Torres-Cruz T.J."/>
            <person name="Billingsley Tobias T.L."/>
            <person name="Almatruk M."/>
            <person name="Hesse C."/>
            <person name="Kuske C.R."/>
            <person name="Desiro A."/>
            <person name="Benucci G.M."/>
            <person name="Bonito G."/>
            <person name="Stajich J.E."/>
            <person name="Dunlap C."/>
            <person name="Arnold A.E."/>
            <person name="Porras-Alfaro A."/>
        </authorList>
    </citation>
    <scope>NUCLEOTIDE SEQUENCE [LARGE SCALE GENOMIC DNA]</scope>
    <source>
        <strain evidence="3 4">AZ0501</strain>
    </source>
</reference>